<keyword evidence="1" id="KW-0472">Membrane</keyword>
<organism evidence="2">
    <name type="scientific">Rhizophora mucronata</name>
    <name type="common">Asiatic mangrove</name>
    <dbReference type="NCBI Taxonomy" id="61149"/>
    <lineage>
        <taxon>Eukaryota</taxon>
        <taxon>Viridiplantae</taxon>
        <taxon>Streptophyta</taxon>
        <taxon>Embryophyta</taxon>
        <taxon>Tracheophyta</taxon>
        <taxon>Spermatophyta</taxon>
        <taxon>Magnoliopsida</taxon>
        <taxon>eudicotyledons</taxon>
        <taxon>Gunneridae</taxon>
        <taxon>Pentapetalae</taxon>
        <taxon>rosids</taxon>
        <taxon>fabids</taxon>
        <taxon>Malpighiales</taxon>
        <taxon>Rhizophoraceae</taxon>
        <taxon>Rhizophora</taxon>
    </lineage>
</organism>
<reference evidence="2" key="1">
    <citation type="submission" date="2018-02" db="EMBL/GenBank/DDBJ databases">
        <title>Rhizophora mucronata_Transcriptome.</title>
        <authorList>
            <person name="Meera S.P."/>
            <person name="Sreeshan A."/>
            <person name="Augustine A."/>
        </authorList>
    </citation>
    <scope>NUCLEOTIDE SEQUENCE</scope>
    <source>
        <tissue evidence="2">Leaf</tissue>
    </source>
</reference>
<evidence type="ECO:0000313" key="2">
    <source>
        <dbReference type="EMBL" id="MBX67294.1"/>
    </source>
</evidence>
<proteinExistence type="predicted"/>
<name>A0A2P2QK28_RHIMU</name>
<keyword evidence="1" id="KW-1133">Transmembrane helix</keyword>
<dbReference type="EMBL" id="GGEC01086810">
    <property type="protein sequence ID" value="MBX67294.1"/>
    <property type="molecule type" value="Transcribed_RNA"/>
</dbReference>
<feature type="transmembrane region" description="Helical" evidence="1">
    <location>
        <begin position="14"/>
        <end position="31"/>
    </location>
</feature>
<dbReference type="AlphaFoldDB" id="A0A2P2QK28"/>
<protein>
    <submittedName>
        <fullName evidence="2">Uncharacterized protein</fullName>
    </submittedName>
</protein>
<evidence type="ECO:0000256" key="1">
    <source>
        <dbReference type="SAM" id="Phobius"/>
    </source>
</evidence>
<accession>A0A2P2QK28</accession>
<keyword evidence="1" id="KW-0812">Transmembrane</keyword>
<sequence length="40" mass="4707">MGGDPSVCNFIFHWIYYIASSLQLCLMRILIKDERIRTTT</sequence>